<feature type="transmembrane region" description="Helical" evidence="1">
    <location>
        <begin position="285"/>
        <end position="304"/>
    </location>
</feature>
<sequence length="312" mass="34075">MGEIDRKEVATVALLALGILLFANPAYTQGQAGSAAQVQVQQEIQPDNVTPATVGGVNPDLSFRLFVVGYGSLNQQERTMFDTAREGIFVVRGEQDLEGIRDFLLRDLQQQVPQVPILYEGEVYERTVREERGAINFEYSTAEGGYIVSTRFMPEDQSATFRNATETGETNVSGITGLSAYGYVYDNDTRTYYETSTEERGNVTVLSVEETDVRSLIAPGFASTDEMDEDVRKAVTAGIEGERPVVTGEALSQVQQNSLVEHDGSYYQLQLGEASPPITEAFGPLNFAGMGVGVLLLAGGAYMARRVYIEKT</sequence>
<dbReference type="EMBL" id="RKLV01000001">
    <property type="protein sequence ID" value="MCX2817936.1"/>
    <property type="molecule type" value="Genomic_DNA"/>
</dbReference>
<proteinExistence type="predicted"/>
<comment type="caution">
    <text evidence="2">The sequence shown here is derived from an EMBL/GenBank/DDBJ whole genome shotgun (WGS) entry which is preliminary data.</text>
</comment>
<name>A0A9Q4C410_9EURY</name>
<dbReference type="AlphaFoldDB" id="A0A9Q4C410"/>
<reference evidence="2" key="1">
    <citation type="submission" date="2022-09" db="EMBL/GenBank/DDBJ databases">
        <title>Haloadaptaus new haloarchaeum isolated from saline soil.</title>
        <authorList>
            <person name="Duran-Viseras A."/>
            <person name="Sanchez-Porro C."/>
            <person name="Ventosa A."/>
        </authorList>
    </citation>
    <scope>NUCLEOTIDE SEQUENCE</scope>
    <source>
        <strain evidence="2">F3-133</strain>
    </source>
</reference>
<keyword evidence="1" id="KW-0472">Membrane</keyword>
<evidence type="ECO:0000313" key="3">
    <source>
        <dbReference type="Proteomes" id="UP001149411"/>
    </source>
</evidence>
<protein>
    <submittedName>
        <fullName evidence="2">Uncharacterized protein</fullName>
    </submittedName>
</protein>
<gene>
    <name evidence="2" type="ORF">EGH25_00995</name>
</gene>
<keyword evidence="1" id="KW-1133">Transmembrane helix</keyword>
<evidence type="ECO:0000313" key="2">
    <source>
        <dbReference type="EMBL" id="MCX2817936.1"/>
    </source>
</evidence>
<dbReference type="RefSeq" id="WP_266085482.1">
    <property type="nucleotide sequence ID" value="NZ_RKLV01000001.1"/>
</dbReference>
<keyword evidence="1" id="KW-0812">Transmembrane</keyword>
<keyword evidence="3" id="KW-1185">Reference proteome</keyword>
<dbReference type="Proteomes" id="UP001149411">
    <property type="component" value="Unassembled WGS sequence"/>
</dbReference>
<evidence type="ECO:0000256" key="1">
    <source>
        <dbReference type="SAM" id="Phobius"/>
    </source>
</evidence>
<accession>A0A9Q4C410</accession>
<organism evidence="2 3">
    <name type="scientific">Halorutilus salinus</name>
    <dbReference type="NCBI Taxonomy" id="2487751"/>
    <lineage>
        <taxon>Archaea</taxon>
        <taxon>Methanobacteriati</taxon>
        <taxon>Methanobacteriota</taxon>
        <taxon>Stenosarchaea group</taxon>
        <taxon>Halobacteria</taxon>
        <taxon>Halorutilales</taxon>
        <taxon>Halorutilaceae</taxon>
        <taxon>Halorutilus</taxon>
    </lineage>
</organism>